<accession>A0A1M7NT96</accession>
<sequence>MPASRMEMSMDIERLSKLMDWMNSTPLSEFEWKDGKEHIKLVKTAAAASDVSVQSSSAPLVPAAPEESGSKEDLVLAPFMGVAHLSPEPDTADYVKPGSKVAEGDTLCTIEAMKIFNAVQAPHAGVVEEVLVKPGEQVSLDQPLFRLVKN</sequence>
<dbReference type="GO" id="GO:0003989">
    <property type="term" value="F:acetyl-CoA carboxylase activity"/>
    <property type="evidence" value="ECO:0007669"/>
    <property type="project" value="InterPro"/>
</dbReference>
<evidence type="ECO:0000256" key="4">
    <source>
        <dbReference type="RuleBase" id="RU364072"/>
    </source>
</evidence>
<evidence type="ECO:0000256" key="3">
    <source>
        <dbReference type="ARBA" id="ARBA00023267"/>
    </source>
</evidence>
<evidence type="ECO:0000256" key="1">
    <source>
        <dbReference type="ARBA" id="ARBA00003761"/>
    </source>
</evidence>
<keyword evidence="3 4" id="KW-0092">Biotin</keyword>
<dbReference type="STRING" id="735517.SAMN05444272_3956"/>
<evidence type="ECO:0000313" key="6">
    <source>
        <dbReference type="EMBL" id="SHN07118.1"/>
    </source>
</evidence>
<dbReference type="Proteomes" id="UP000186002">
    <property type="component" value="Unassembled WGS sequence"/>
</dbReference>
<dbReference type="InterPro" id="IPR000089">
    <property type="entry name" value="Biotin_lipoyl"/>
</dbReference>
<dbReference type="PANTHER" id="PTHR45266">
    <property type="entry name" value="OXALOACETATE DECARBOXYLASE ALPHA CHAIN"/>
    <property type="match status" value="1"/>
</dbReference>
<dbReference type="PRINTS" id="PR01071">
    <property type="entry name" value="ACOABIOTINCC"/>
</dbReference>
<comment type="function">
    <text evidence="1 4">This protein is a component of the acetyl coenzyme A carboxylase complex; first, biotin carboxylase catalyzes the carboxylation of the carrier protein and then the transcarboxylase transfers the carboxyl group to form malonyl-CoA.</text>
</comment>
<dbReference type="OrthoDB" id="9811735at2"/>
<keyword evidence="4" id="KW-0444">Lipid biosynthesis</keyword>
<name>A0A1M7NT96_9HYPH</name>
<evidence type="ECO:0000256" key="2">
    <source>
        <dbReference type="ARBA" id="ARBA00017562"/>
    </source>
</evidence>
<comment type="pathway">
    <text evidence="4">Lipid metabolism; fatty acid biosynthesis.</text>
</comment>
<proteinExistence type="predicted"/>
<dbReference type="InterPro" id="IPR001249">
    <property type="entry name" value="AcCoA_biotinCC"/>
</dbReference>
<dbReference type="GO" id="GO:0006633">
    <property type="term" value="P:fatty acid biosynthetic process"/>
    <property type="evidence" value="ECO:0007669"/>
    <property type="project" value="UniProtKB-UniPathway"/>
</dbReference>
<gene>
    <name evidence="6" type="ORF">SAMN05444272_3956</name>
</gene>
<dbReference type="Gene3D" id="2.40.50.100">
    <property type="match status" value="1"/>
</dbReference>
<dbReference type="PROSITE" id="PS50968">
    <property type="entry name" value="BIOTINYL_LIPOYL"/>
    <property type="match status" value="1"/>
</dbReference>
<keyword evidence="4" id="KW-0275">Fatty acid biosynthesis</keyword>
<dbReference type="InterPro" id="IPR050709">
    <property type="entry name" value="Biotin_Carboxyl_Carrier/Decarb"/>
</dbReference>
<evidence type="ECO:0000259" key="5">
    <source>
        <dbReference type="PROSITE" id="PS50968"/>
    </source>
</evidence>
<protein>
    <recommendedName>
        <fullName evidence="2 4">Biotin carboxyl carrier protein of acetyl-CoA carboxylase</fullName>
    </recommendedName>
</protein>
<dbReference type="EMBL" id="FRBW01000005">
    <property type="protein sequence ID" value="SHN07118.1"/>
    <property type="molecule type" value="Genomic_DNA"/>
</dbReference>
<dbReference type="Pfam" id="PF00364">
    <property type="entry name" value="Biotin_lipoyl"/>
    <property type="match status" value="1"/>
</dbReference>
<reference evidence="6 7" key="1">
    <citation type="submission" date="2016-11" db="EMBL/GenBank/DDBJ databases">
        <authorList>
            <person name="Jaros S."/>
            <person name="Januszkiewicz K."/>
            <person name="Wedrychowicz H."/>
        </authorList>
    </citation>
    <scope>NUCLEOTIDE SEQUENCE [LARGE SCALE GENOMIC DNA]</scope>
    <source>
        <strain evidence="6 7">DSM 22153</strain>
    </source>
</reference>
<dbReference type="SUPFAM" id="SSF51230">
    <property type="entry name" value="Single hybrid motif"/>
    <property type="match status" value="1"/>
</dbReference>
<keyword evidence="4" id="KW-0443">Lipid metabolism</keyword>
<dbReference type="UniPathway" id="UPA00094"/>
<dbReference type="PANTHER" id="PTHR45266:SF3">
    <property type="entry name" value="OXALOACETATE DECARBOXYLASE ALPHA CHAIN"/>
    <property type="match status" value="1"/>
</dbReference>
<keyword evidence="7" id="KW-1185">Reference proteome</keyword>
<dbReference type="GO" id="GO:0009317">
    <property type="term" value="C:acetyl-CoA carboxylase complex"/>
    <property type="evidence" value="ECO:0007669"/>
    <property type="project" value="InterPro"/>
</dbReference>
<dbReference type="CDD" id="cd06850">
    <property type="entry name" value="biotinyl_domain"/>
    <property type="match status" value="1"/>
</dbReference>
<organism evidence="6 7">
    <name type="scientific">Roseibium suaedae</name>
    <dbReference type="NCBI Taxonomy" id="735517"/>
    <lineage>
        <taxon>Bacteria</taxon>
        <taxon>Pseudomonadati</taxon>
        <taxon>Pseudomonadota</taxon>
        <taxon>Alphaproteobacteria</taxon>
        <taxon>Hyphomicrobiales</taxon>
        <taxon>Stappiaceae</taxon>
        <taxon>Roseibium</taxon>
    </lineage>
</organism>
<evidence type="ECO:0000313" key="7">
    <source>
        <dbReference type="Proteomes" id="UP000186002"/>
    </source>
</evidence>
<feature type="domain" description="Lipoyl-binding" evidence="5">
    <location>
        <begin position="72"/>
        <end position="148"/>
    </location>
</feature>
<dbReference type="InterPro" id="IPR011053">
    <property type="entry name" value="Single_hybrid_motif"/>
</dbReference>
<keyword evidence="4" id="KW-0276">Fatty acid metabolism</keyword>
<dbReference type="AlphaFoldDB" id="A0A1M7NT96"/>